<sequence>MEASKRILEILEKSGLTPSEFADKIEVQRSAISHIVSGRNKPSLEFLIKIKKVFPEIDTDWLVFGTEKKEEFEEISSENENMENSVNFHPTLFDIDEIENSEQEIQNSQEIISQNEMPVSNSSKKIKKIVFFYEDGTFDDFSQNQG</sequence>
<gene>
    <name evidence="2" type="ORF">SAMN06296427_104280</name>
</gene>
<dbReference type="SUPFAM" id="SSF47413">
    <property type="entry name" value="lambda repressor-like DNA-binding domains"/>
    <property type="match status" value="1"/>
</dbReference>
<evidence type="ECO:0000313" key="2">
    <source>
        <dbReference type="EMBL" id="SMC61635.1"/>
    </source>
</evidence>
<protein>
    <submittedName>
        <fullName evidence="2">Plasmid maintenance system antidote protein VapI, contains XRE-type HTH domain</fullName>
    </submittedName>
</protein>
<dbReference type="Gene3D" id="1.10.260.40">
    <property type="entry name" value="lambda repressor-like DNA-binding domains"/>
    <property type="match status" value="1"/>
</dbReference>
<accession>A0A1W2ALR7</accession>
<dbReference type="OrthoDB" id="1034290at2"/>
<dbReference type="InterPro" id="IPR001387">
    <property type="entry name" value="Cro/C1-type_HTH"/>
</dbReference>
<dbReference type="PROSITE" id="PS50943">
    <property type="entry name" value="HTH_CROC1"/>
    <property type="match status" value="1"/>
</dbReference>
<evidence type="ECO:0000313" key="3">
    <source>
        <dbReference type="Proteomes" id="UP000192393"/>
    </source>
</evidence>
<dbReference type="SMART" id="SM00530">
    <property type="entry name" value="HTH_XRE"/>
    <property type="match status" value="1"/>
</dbReference>
<dbReference type="GO" id="GO:0003677">
    <property type="term" value="F:DNA binding"/>
    <property type="evidence" value="ECO:0007669"/>
    <property type="project" value="InterPro"/>
</dbReference>
<proteinExistence type="predicted"/>
<evidence type="ECO:0000259" key="1">
    <source>
        <dbReference type="PROSITE" id="PS50943"/>
    </source>
</evidence>
<dbReference type="AlphaFoldDB" id="A0A1W2ALR7"/>
<reference evidence="3" key="1">
    <citation type="submission" date="2017-04" db="EMBL/GenBank/DDBJ databases">
        <authorList>
            <person name="Varghese N."/>
            <person name="Submissions S."/>
        </authorList>
    </citation>
    <scope>NUCLEOTIDE SEQUENCE [LARGE SCALE GENOMIC DNA]</scope>
    <source>
        <strain evidence="3">CGMCC 1.12708</strain>
    </source>
</reference>
<organism evidence="2 3">
    <name type="scientific">Moheibacter sediminis</name>
    <dbReference type="NCBI Taxonomy" id="1434700"/>
    <lineage>
        <taxon>Bacteria</taxon>
        <taxon>Pseudomonadati</taxon>
        <taxon>Bacteroidota</taxon>
        <taxon>Flavobacteriia</taxon>
        <taxon>Flavobacteriales</taxon>
        <taxon>Weeksellaceae</taxon>
        <taxon>Moheibacter</taxon>
    </lineage>
</organism>
<name>A0A1W2ALR7_9FLAO</name>
<dbReference type="Pfam" id="PF01381">
    <property type="entry name" value="HTH_3"/>
    <property type="match status" value="1"/>
</dbReference>
<feature type="domain" description="HTH cro/C1-type" evidence="1">
    <location>
        <begin position="7"/>
        <end position="62"/>
    </location>
</feature>
<dbReference type="STRING" id="1434700.SAMN06296427_104280"/>
<dbReference type="CDD" id="cd00093">
    <property type="entry name" value="HTH_XRE"/>
    <property type="match status" value="1"/>
</dbReference>
<dbReference type="RefSeq" id="WP_084017188.1">
    <property type="nucleotide sequence ID" value="NZ_FWXS01000004.1"/>
</dbReference>
<keyword evidence="3" id="KW-1185">Reference proteome</keyword>
<dbReference type="Proteomes" id="UP000192393">
    <property type="component" value="Unassembled WGS sequence"/>
</dbReference>
<dbReference type="EMBL" id="FWXS01000004">
    <property type="protein sequence ID" value="SMC61635.1"/>
    <property type="molecule type" value="Genomic_DNA"/>
</dbReference>
<dbReference type="InterPro" id="IPR010982">
    <property type="entry name" value="Lambda_DNA-bd_dom_sf"/>
</dbReference>